<comment type="caution">
    <text evidence="2">The sequence shown here is derived from an EMBL/GenBank/DDBJ whole genome shotgun (WGS) entry which is preliminary data.</text>
</comment>
<evidence type="ECO:0008006" key="4">
    <source>
        <dbReference type="Google" id="ProtNLM"/>
    </source>
</evidence>
<protein>
    <recommendedName>
        <fullName evidence="4">Chitin-binding type-4 domain-containing protein</fullName>
    </recommendedName>
</protein>
<organism evidence="2 3">
    <name type="scientific">Elaphomyces granulatus</name>
    <dbReference type="NCBI Taxonomy" id="519963"/>
    <lineage>
        <taxon>Eukaryota</taxon>
        <taxon>Fungi</taxon>
        <taxon>Dikarya</taxon>
        <taxon>Ascomycota</taxon>
        <taxon>Pezizomycotina</taxon>
        <taxon>Eurotiomycetes</taxon>
        <taxon>Eurotiomycetidae</taxon>
        <taxon>Eurotiales</taxon>
        <taxon>Elaphomycetaceae</taxon>
        <taxon>Elaphomyces</taxon>
    </lineage>
</organism>
<name>A0A232LZA3_9EURO</name>
<reference evidence="2 3" key="1">
    <citation type="journal article" date="2015" name="Environ. Microbiol.">
        <title>Metagenome sequence of Elaphomyces granulatus from sporocarp tissue reveals Ascomycota ectomycorrhizal fingerprints of genome expansion and a Proteobacteria-rich microbiome.</title>
        <authorList>
            <person name="Quandt C.A."/>
            <person name="Kohler A."/>
            <person name="Hesse C.N."/>
            <person name="Sharpton T.J."/>
            <person name="Martin F."/>
            <person name="Spatafora J.W."/>
        </authorList>
    </citation>
    <scope>NUCLEOTIDE SEQUENCE [LARGE SCALE GENOMIC DNA]</scope>
    <source>
        <strain evidence="2 3">OSC145934</strain>
    </source>
</reference>
<dbReference type="EMBL" id="NPHW01003500">
    <property type="protein sequence ID" value="OXV09489.1"/>
    <property type="molecule type" value="Genomic_DNA"/>
</dbReference>
<dbReference type="AlphaFoldDB" id="A0A232LZA3"/>
<keyword evidence="1" id="KW-0732">Signal</keyword>
<gene>
    <name evidence="2" type="ORF">Egran_02747</name>
</gene>
<evidence type="ECO:0000313" key="3">
    <source>
        <dbReference type="Proteomes" id="UP000243515"/>
    </source>
</evidence>
<dbReference type="OrthoDB" id="5332384at2759"/>
<proteinExistence type="predicted"/>
<accession>A0A232LZA3</accession>
<keyword evidence="3" id="KW-1185">Reference proteome</keyword>
<evidence type="ECO:0000313" key="2">
    <source>
        <dbReference type="EMBL" id="OXV09489.1"/>
    </source>
</evidence>
<sequence length="181" mass="19732">MYSVLIFALIATTALARPKTSSHGQCQKVNNVKQTYFGYPDNSPPGPGIAYTQCGRSVAGGTGTYSDPLTLATANGELETCEVVYSYHLRKYLRHEDDCEACGNDWTSGIWHVDVWIGSNSVNGGQDQIDCEDTLTVGNQIILRNPPSNLPVDSTALYSYQAYPSCRTDHTYTAWNASSSC</sequence>
<feature type="chain" id="PRO_5012940778" description="Chitin-binding type-4 domain-containing protein" evidence="1">
    <location>
        <begin position="17"/>
        <end position="181"/>
    </location>
</feature>
<feature type="signal peptide" evidence="1">
    <location>
        <begin position="1"/>
        <end position="16"/>
    </location>
</feature>
<dbReference type="Proteomes" id="UP000243515">
    <property type="component" value="Unassembled WGS sequence"/>
</dbReference>
<evidence type="ECO:0000256" key="1">
    <source>
        <dbReference type="SAM" id="SignalP"/>
    </source>
</evidence>